<accession>A0ABY3PL03</accession>
<keyword evidence="1" id="KW-0175">Coiled coil</keyword>
<sequence>MKLNIKRNVTIKAIVTPRLKEEMMAQLQGFLSQADRQLEQLEFQGKRAIAEIERTNIKPLGPEAKNQIENIRTQVNEQKNQLLQQKNQFLQQLSQVTGWELAQEVVQGQVESYFDIQAGDNLVEKMNVEVLIEDGIVKEIRGEP</sequence>
<proteinExistence type="predicted"/>
<dbReference type="RefSeq" id="WP_230841393.1">
    <property type="nucleotide sequence ID" value="NZ_CP063845.1"/>
</dbReference>
<evidence type="ECO:0000313" key="2">
    <source>
        <dbReference type="EMBL" id="UFP94333.1"/>
    </source>
</evidence>
<dbReference type="Pfam" id="PF11068">
    <property type="entry name" value="YlqD"/>
    <property type="match status" value="1"/>
</dbReference>
<keyword evidence="3" id="KW-1185">Reference proteome</keyword>
<dbReference type="InterPro" id="IPR021297">
    <property type="entry name" value="YlqD"/>
</dbReference>
<protein>
    <submittedName>
        <fullName evidence="2">YlqD family protein</fullName>
    </submittedName>
</protein>
<feature type="coiled-coil region" evidence="1">
    <location>
        <begin position="24"/>
        <end position="92"/>
    </location>
</feature>
<name>A0ABY3PL03_9CYAN</name>
<reference evidence="2 3" key="1">
    <citation type="journal article" date="2021" name="Genome Biol. Evol.">
        <title>Complete Genome Sequencing of a Novel Gloeobacter Species from a Waterfall Cave in Mexico.</title>
        <authorList>
            <person name="Saw J.H."/>
            <person name="Cardona T."/>
            <person name="Montejano G."/>
        </authorList>
    </citation>
    <scope>NUCLEOTIDE SEQUENCE [LARGE SCALE GENOMIC DNA]</scope>
    <source>
        <strain evidence="2">MG652769</strain>
    </source>
</reference>
<evidence type="ECO:0000313" key="3">
    <source>
        <dbReference type="Proteomes" id="UP001054846"/>
    </source>
</evidence>
<evidence type="ECO:0000256" key="1">
    <source>
        <dbReference type="SAM" id="Coils"/>
    </source>
</evidence>
<dbReference type="Gene3D" id="6.10.140.1110">
    <property type="match status" value="1"/>
</dbReference>
<dbReference type="Proteomes" id="UP001054846">
    <property type="component" value="Chromosome"/>
</dbReference>
<organism evidence="2 3">
    <name type="scientific">Gloeobacter morelensis MG652769</name>
    <dbReference type="NCBI Taxonomy" id="2781736"/>
    <lineage>
        <taxon>Bacteria</taxon>
        <taxon>Bacillati</taxon>
        <taxon>Cyanobacteriota</taxon>
        <taxon>Cyanophyceae</taxon>
        <taxon>Gloeobacterales</taxon>
        <taxon>Gloeobacteraceae</taxon>
        <taxon>Gloeobacter</taxon>
        <taxon>Gloeobacter morelensis</taxon>
    </lineage>
</organism>
<dbReference type="EMBL" id="CP063845">
    <property type="protein sequence ID" value="UFP94333.1"/>
    <property type="molecule type" value="Genomic_DNA"/>
</dbReference>
<gene>
    <name evidence="2" type="ORF">ISF26_21730</name>
</gene>